<keyword evidence="1" id="KW-0325">Glycoprotein</keyword>
<dbReference type="Gene3D" id="2.10.70.10">
    <property type="entry name" value="Complement Module, domain 1"/>
    <property type="match status" value="1"/>
</dbReference>
<dbReference type="GO" id="GO:0005615">
    <property type="term" value="C:extracellular space"/>
    <property type="evidence" value="ECO:0007669"/>
    <property type="project" value="TreeGrafter"/>
</dbReference>
<dbReference type="SUPFAM" id="SSF57603">
    <property type="entry name" value="FnI-like domain"/>
    <property type="match status" value="1"/>
</dbReference>
<reference evidence="4" key="1">
    <citation type="submission" date="2025-08" db="UniProtKB">
        <authorList>
            <consortium name="RefSeq"/>
        </authorList>
    </citation>
    <scope>IDENTIFICATION</scope>
    <source>
        <tissue evidence="4">Whole body</tissue>
    </source>
</reference>
<dbReference type="Proteomes" id="UP000504618">
    <property type="component" value="Unplaced"/>
</dbReference>
<organism evidence="3 4">
    <name type="scientific">Temnothorax curvispinosus</name>
    <dbReference type="NCBI Taxonomy" id="300111"/>
    <lineage>
        <taxon>Eukaryota</taxon>
        <taxon>Metazoa</taxon>
        <taxon>Ecdysozoa</taxon>
        <taxon>Arthropoda</taxon>
        <taxon>Hexapoda</taxon>
        <taxon>Insecta</taxon>
        <taxon>Pterygota</taxon>
        <taxon>Neoptera</taxon>
        <taxon>Endopterygota</taxon>
        <taxon>Hymenoptera</taxon>
        <taxon>Apocrita</taxon>
        <taxon>Aculeata</taxon>
        <taxon>Formicoidea</taxon>
        <taxon>Formicidae</taxon>
        <taxon>Myrmicinae</taxon>
        <taxon>Temnothorax</taxon>
    </lineage>
</organism>
<feature type="domain" description="VWFC" evidence="2">
    <location>
        <begin position="34"/>
        <end position="97"/>
    </location>
</feature>
<proteinExistence type="predicted"/>
<dbReference type="GO" id="GO:0008201">
    <property type="term" value="F:heparin binding"/>
    <property type="evidence" value="ECO:0007669"/>
    <property type="project" value="TreeGrafter"/>
</dbReference>
<dbReference type="GeneID" id="112454143"/>
<dbReference type="InterPro" id="IPR001007">
    <property type="entry name" value="VWF_dom"/>
</dbReference>
<dbReference type="PANTHER" id="PTHR24042">
    <property type="entry name" value="NEL HOMOLOG"/>
    <property type="match status" value="1"/>
</dbReference>
<accession>A0A6J1PN56</accession>
<dbReference type="OrthoDB" id="6516201at2759"/>
<keyword evidence="3" id="KW-1185">Reference proteome</keyword>
<evidence type="ECO:0000313" key="3">
    <source>
        <dbReference type="Proteomes" id="UP000504618"/>
    </source>
</evidence>
<dbReference type="PROSITE" id="PS50184">
    <property type="entry name" value="VWFC_2"/>
    <property type="match status" value="1"/>
</dbReference>
<gene>
    <name evidence="4" type="primary">LOC112454143</name>
</gene>
<protein>
    <submittedName>
        <fullName evidence="4">Protein kinase C-binding protein NELL1-like</fullName>
    </submittedName>
</protein>
<sequence length="104" mass="11729">MTRCKIECRSTLCAPVTCKNPVILERQCCLTCLKQCLLHGVIYDHGERVSPKQCVECKCYDGIFICTRFDTDTKCPPLPCPPSEQLSVAEECCKFCPVVTFCQK</sequence>
<evidence type="ECO:0000256" key="1">
    <source>
        <dbReference type="ARBA" id="ARBA00023180"/>
    </source>
</evidence>
<dbReference type="Pfam" id="PF00093">
    <property type="entry name" value="VWC"/>
    <property type="match status" value="1"/>
</dbReference>
<name>A0A6J1PN56_9HYME</name>
<evidence type="ECO:0000259" key="2">
    <source>
        <dbReference type="PROSITE" id="PS50184"/>
    </source>
</evidence>
<evidence type="ECO:0000313" key="4">
    <source>
        <dbReference type="RefSeq" id="XP_024871144.1"/>
    </source>
</evidence>
<dbReference type="PANTHER" id="PTHR24042:SF5">
    <property type="entry name" value="EGF-LIKE CALCIUM-BINDING DOMAIN-CONTAINING PROTEIN"/>
    <property type="match status" value="1"/>
</dbReference>
<dbReference type="AlphaFoldDB" id="A0A6J1PN56"/>
<dbReference type="InterPro" id="IPR051586">
    <property type="entry name" value="PKC-binding_NELL"/>
</dbReference>
<dbReference type="RefSeq" id="XP_024871144.1">
    <property type="nucleotide sequence ID" value="XM_025015376.1"/>
</dbReference>